<evidence type="ECO:0000313" key="2">
    <source>
        <dbReference type="EMBL" id="AJQ92131.1"/>
    </source>
</evidence>
<keyword evidence="1" id="KW-0812">Transmembrane</keyword>
<organism evidence="2 3">
    <name type="scientific">Gynuella sunshinyii YC6258</name>
    <dbReference type="NCBI Taxonomy" id="1445510"/>
    <lineage>
        <taxon>Bacteria</taxon>
        <taxon>Pseudomonadati</taxon>
        <taxon>Pseudomonadota</taxon>
        <taxon>Gammaproteobacteria</taxon>
        <taxon>Oceanospirillales</taxon>
        <taxon>Saccharospirillaceae</taxon>
        <taxon>Gynuella</taxon>
    </lineage>
</organism>
<dbReference type="AlphaFoldDB" id="A0A0C5VD00"/>
<accession>A0A0C5VD00</accession>
<keyword evidence="1" id="KW-1133">Transmembrane helix</keyword>
<reference evidence="2 3" key="1">
    <citation type="submission" date="2014-01" db="EMBL/GenBank/DDBJ databases">
        <title>Full genme sequencing of cellulolytic bacterium Gynuella sunshinyii YC6258T gen. nov., sp. nov.</title>
        <authorList>
            <person name="Khan H."/>
            <person name="Chung E.J."/>
            <person name="Chung Y.R."/>
        </authorList>
    </citation>
    <scope>NUCLEOTIDE SEQUENCE [LARGE SCALE GENOMIC DNA]</scope>
    <source>
        <strain evidence="2 3">YC6258</strain>
    </source>
</reference>
<proteinExistence type="predicted"/>
<dbReference type="KEGG" id="gsn:YC6258_00075"/>
<evidence type="ECO:0000313" key="3">
    <source>
        <dbReference type="Proteomes" id="UP000032266"/>
    </source>
</evidence>
<dbReference type="RefSeq" id="WP_044615283.1">
    <property type="nucleotide sequence ID" value="NZ_CP007142.1"/>
</dbReference>
<evidence type="ECO:0000256" key="1">
    <source>
        <dbReference type="SAM" id="Phobius"/>
    </source>
</evidence>
<name>A0A0C5VD00_9GAMM</name>
<dbReference type="EMBL" id="CP007142">
    <property type="protein sequence ID" value="AJQ92131.1"/>
    <property type="molecule type" value="Genomic_DNA"/>
</dbReference>
<dbReference type="STRING" id="1445510.YC6258_00075"/>
<keyword evidence="3" id="KW-1185">Reference proteome</keyword>
<keyword evidence="1" id="KW-0472">Membrane</keyword>
<feature type="transmembrane region" description="Helical" evidence="1">
    <location>
        <begin position="71"/>
        <end position="94"/>
    </location>
</feature>
<dbReference type="HOGENOM" id="CLU_2000693_0_0_6"/>
<sequence length="124" mass="13942">MRALIVSFFSSAAGLLCYLLADYGLRHYSFGDTPLYDRMSRWKFFFKSTRDHSGEAEMLPAISPVIYEQRIIMTLIVSAIILGIWAFGMALLAGKLTGKRSLASRAVLLALITIVAPVYLLYQW</sequence>
<dbReference type="Proteomes" id="UP000032266">
    <property type="component" value="Chromosome"/>
</dbReference>
<protein>
    <submittedName>
        <fullName evidence="2">Uncharacterized protein</fullName>
    </submittedName>
</protein>
<feature type="transmembrane region" description="Helical" evidence="1">
    <location>
        <begin position="106"/>
        <end position="122"/>
    </location>
</feature>
<gene>
    <name evidence="2" type="ORF">YC6258_00075</name>
</gene>